<evidence type="ECO:0000259" key="3">
    <source>
        <dbReference type="PROSITE" id="PS51352"/>
    </source>
</evidence>
<dbReference type="Proteomes" id="UP000823674">
    <property type="component" value="Chromosome A08"/>
</dbReference>
<dbReference type="InterPro" id="IPR045888">
    <property type="entry name" value="Erv"/>
</dbReference>
<dbReference type="InterPro" id="IPR036249">
    <property type="entry name" value="Thioredoxin-like_sf"/>
</dbReference>
<dbReference type="InterPro" id="IPR013766">
    <property type="entry name" value="Thioredoxin_domain"/>
</dbReference>
<reference evidence="4 5" key="1">
    <citation type="submission" date="2021-03" db="EMBL/GenBank/DDBJ databases">
        <authorList>
            <person name="King G.J."/>
            <person name="Bancroft I."/>
            <person name="Baten A."/>
            <person name="Bloomfield J."/>
            <person name="Borpatragohain P."/>
            <person name="He Z."/>
            <person name="Irish N."/>
            <person name="Irwin J."/>
            <person name="Liu K."/>
            <person name="Mauleon R.P."/>
            <person name="Moore J."/>
            <person name="Morris R."/>
            <person name="Ostergaard L."/>
            <person name="Wang B."/>
            <person name="Wells R."/>
        </authorList>
    </citation>
    <scope>NUCLEOTIDE SEQUENCE [LARGE SCALE GENOMIC DNA]</scope>
    <source>
        <strain evidence="4">R-o-18</strain>
        <tissue evidence="4">Leaf</tissue>
    </source>
</reference>
<feature type="region of interest" description="Disordered" evidence="1">
    <location>
        <begin position="92"/>
        <end position="132"/>
    </location>
</feature>
<dbReference type="EMBL" id="JADBGQ010000007">
    <property type="protein sequence ID" value="KAG5390018.1"/>
    <property type="molecule type" value="Genomic_DNA"/>
</dbReference>
<feature type="domain" description="Thioredoxin" evidence="3">
    <location>
        <begin position="187"/>
        <end position="336"/>
    </location>
</feature>
<dbReference type="Gene3D" id="3.40.30.10">
    <property type="entry name" value="Glutaredoxin"/>
    <property type="match status" value="1"/>
</dbReference>
<protein>
    <recommendedName>
        <fullName evidence="3">Thioredoxin domain-containing protein</fullName>
    </recommendedName>
</protein>
<comment type="caution">
    <text evidence="4">The sequence shown here is derived from an EMBL/GenBank/DDBJ whole genome shotgun (WGS) entry which is preliminary data.</text>
</comment>
<dbReference type="Pfam" id="PF00085">
    <property type="entry name" value="Thioredoxin"/>
    <property type="match status" value="1"/>
</dbReference>
<evidence type="ECO:0000313" key="4">
    <source>
        <dbReference type="EMBL" id="KAG5390018.1"/>
    </source>
</evidence>
<keyword evidence="2" id="KW-0812">Transmembrane</keyword>
<dbReference type="PANTHER" id="PTHR10984">
    <property type="entry name" value="ENDOPLASMIC RETICULUM-GOLGI INTERMEDIATE COMPARTMENT PROTEIN"/>
    <property type="match status" value="1"/>
</dbReference>
<feature type="transmembrane region" description="Helical" evidence="2">
    <location>
        <begin position="512"/>
        <end position="534"/>
    </location>
</feature>
<evidence type="ECO:0000313" key="5">
    <source>
        <dbReference type="Proteomes" id="UP000823674"/>
    </source>
</evidence>
<keyword evidence="2" id="KW-1133">Transmembrane helix</keyword>
<dbReference type="Pfam" id="PF07970">
    <property type="entry name" value="COPIIcoated_ERV"/>
    <property type="match status" value="1"/>
</dbReference>
<keyword evidence="2" id="KW-0472">Membrane</keyword>
<dbReference type="CDD" id="cd02961">
    <property type="entry name" value="PDI_a_family"/>
    <property type="match status" value="1"/>
</dbReference>
<dbReference type="PANTHER" id="PTHR10984:SF71">
    <property type="entry name" value="THIOREDOXIN DOMAIN-CONTAINING PROTEIN"/>
    <property type="match status" value="1"/>
</dbReference>
<evidence type="ECO:0000256" key="1">
    <source>
        <dbReference type="SAM" id="MobiDB-lite"/>
    </source>
</evidence>
<feature type="compositionally biased region" description="Polar residues" evidence="1">
    <location>
        <begin position="110"/>
        <end position="122"/>
    </location>
</feature>
<organism evidence="4 5">
    <name type="scientific">Brassica rapa subsp. trilocularis</name>
    <dbReference type="NCBI Taxonomy" id="1813537"/>
    <lineage>
        <taxon>Eukaryota</taxon>
        <taxon>Viridiplantae</taxon>
        <taxon>Streptophyta</taxon>
        <taxon>Embryophyta</taxon>
        <taxon>Tracheophyta</taxon>
        <taxon>Spermatophyta</taxon>
        <taxon>Magnoliopsida</taxon>
        <taxon>eudicotyledons</taxon>
        <taxon>Gunneridae</taxon>
        <taxon>Pentapetalae</taxon>
        <taxon>rosids</taxon>
        <taxon>malvids</taxon>
        <taxon>Brassicales</taxon>
        <taxon>Brassicaceae</taxon>
        <taxon>Brassiceae</taxon>
        <taxon>Brassica</taxon>
    </lineage>
</organism>
<dbReference type="InterPro" id="IPR012936">
    <property type="entry name" value="Erv_C"/>
</dbReference>
<proteinExistence type="predicted"/>
<feature type="compositionally biased region" description="Acidic residues" evidence="1">
    <location>
        <begin position="92"/>
        <end position="105"/>
    </location>
</feature>
<dbReference type="PROSITE" id="PS51352">
    <property type="entry name" value="THIOREDOXIN_2"/>
    <property type="match status" value="1"/>
</dbReference>
<sequence length="550" mass="61560">MEGFSSRDIPETSGAVIMTKLMAEFETVSGKENLSAVTLEEKGSKSVEGEDVVTGEWALAMGKASYPGTELNDLDDSISPNGFQALQDLREEGEIESDDEAEETREEGNMETNLKELSTQEKSIAADDKRAEGGNEKLELSSYLTVSTTTSIIIDRSSDGDFLRMDFNIRLNVTKTIRKFSIDSNLRPTGSEFHSGEFLSRVNHGDESAEELVEGSVSLGARNFDTFLHQYPISVVNFYAPWCYWCNLLKPSWEKAANQIKERYDPEMDGRVILAKVDCTQEADLCRRNHIQGYPSIRIFRKGSDLRDDNAHHDHESYYGDRDTESLVKMVIGLVEPIHVEPHKLALEDKSDNASKTLKKAPSTGGCQIEGYMRVPGNLMVSARSESHSFDTSQMNMSHVVNHLSFGKRILPEAFSNLKRLAPYLGGSHNRLDDRSFINQHDLGPNVTIEHYLQIVKTEVLKSNGHAMIEEYEYTAHSSVAHTYYLPVAKFHFELSAMQVLITENSKSFSHFITNVCAIIGGVFTVAGILDSILHQTMTLMKKIELGKNF</sequence>
<gene>
    <name evidence="4" type="primary">A08p028120.1_BraROA</name>
    <name evidence="4" type="ORF">IGI04_031559</name>
</gene>
<accession>A0ABQ7LTX4</accession>
<dbReference type="SUPFAM" id="SSF52833">
    <property type="entry name" value="Thioredoxin-like"/>
    <property type="match status" value="1"/>
</dbReference>
<keyword evidence="5" id="KW-1185">Reference proteome</keyword>
<name>A0ABQ7LTX4_BRACM</name>
<evidence type="ECO:0000256" key="2">
    <source>
        <dbReference type="SAM" id="Phobius"/>
    </source>
</evidence>